<evidence type="ECO:0000256" key="2">
    <source>
        <dbReference type="ARBA" id="ARBA00022475"/>
    </source>
</evidence>
<keyword evidence="7 10" id="KW-0472">Membrane</keyword>
<feature type="transmembrane region" description="Helical" evidence="10">
    <location>
        <begin position="38"/>
        <end position="61"/>
    </location>
</feature>
<keyword evidence="6 10" id="KW-1133">Transmembrane helix</keyword>
<dbReference type="GO" id="GO:0007165">
    <property type="term" value="P:signal transduction"/>
    <property type="evidence" value="ECO:0007669"/>
    <property type="project" value="UniProtKB-KW"/>
</dbReference>
<accession>A0A1B3P5Q6</accession>
<feature type="transmembrane region" description="Helical" evidence="10">
    <location>
        <begin position="73"/>
        <end position="92"/>
    </location>
</feature>
<dbReference type="Pfam" id="PF02949">
    <property type="entry name" value="7tm_6"/>
    <property type="match status" value="1"/>
</dbReference>
<keyword evidence="2" id="KW-1003">Cell membrane</keyword>
<keyword evidence="4 10" id="KW-0812">Transmembrane</keyword>
<dbReference type="AlphaFoldDB" id="A0A1B3P5Q6"/>
<evidence type="ECO:0000256" key="3">
    <source>
        <dbReference type="ARBA" id="ARBA00022606"/>
    </source>
</evidence>
<dbReference type="EMBL" id="KX655970">
    <property type="protein sequence ID" value="AOG12919.1"/>
    <property type="molecule type" value="mRNA"/>
</dbReference>
<keyword evidence="5 10" id="KW-0552">Olfaction</keyword>
<evidence type="ECO:0000256" key="5">
    <source>
        <dbReference type="ARBA" id="ARBA00022725"/>
    </source>
</evidence>
<dbReference type="PANTHER" id="PTHR21137">
    <property type="entry name" value="ODORANT RECEPTOR"/>
    <property type="match status" value="1"/>
</dbReference>
<evidence type="ECO:0000256" key="1">
    <source>
        <dbReference type="ARBA" id="ARBA00004651"/>
    </source>
</evidence>
<proteinExistence type="evidence at transcript level"/>
<comment type="caution">
    <text evidence="10">Lacks conserved residue(s) required for the propagation of feature annotation.</text>
</comment>
<comment type="similarity">
    <text evidence="10">Belongs to the insect chemoreceptor superfamily. Heteromeric odorant receptor channel (TC 1.A.69) family.</text>
</comment>
<feature type="transmembrane region" description="Helical" evidence="10">
    <location>
        <begin position="190"/>
        <end position="223"/>
    </location>
</feature>
<evidence type="ECO:0000256" key="4">
    <source>
        <dbReference type="ARBA" id="ARBA00022692"/>
    </source>
</evidence>
<dbReference type="GO" id="GO:0004984">
    <property type="term" value="F:olfactory receptor activity"/>
    <property type="evidence" value="ECO:0007669"/>
    <property type="project" value="InterPro"/>
</dbReference>
<evidence type="ECO:0000256" key="7">
    <source>
        <dbReference type="ARBA" id="ARBA00023136"/>
    </source>
</evidence>
<comment type="subcellular location">
    <subcellularLocation>
        <location evidence="1 10">Cell membrane</location>
        <topology evidence="1 10">Multi-pass membrane protein</topology>
    </subcellularLocation>
</comment>
<sequence length="412" mass="48289">MSKTETVMDLIYIKQLRCCLNAVGCWPRKETGQKPIKYLSVYSVILVLFAIFMIIDGFWYIKNNIQNMDIFEIGHTYMTTFMSCSAGYRLTLPFQKKYKRMTETFIKQFHLLHFKDKSDYSMKIYKKIDKLSRYITMYFNFLPWLAVLGFQLQPLYYNYVNGLYSSNRPENTTFKHTVYYVLPFDYETNVYGYICIYLFNLYASCVSAVCFAYVDLYMLLLIFNILGHLKILLHNLQQFPKPQESDSVVDTIMFSNEEMENIFELLKESINHHRIIMDFVSLTSEALSALLCIYYGFYQIILFMVLLLCSQLDINAIVNYSIVALFFFQELILTSMIFELLGTTSDKVKAAVYELPWECMDTKNRKIVLFFLKKAQEPIELKALGILPVGVNTMAAIIKNSISYFLMLRATV</sequence>
<keyword evidence="8 10" id="KW-0675">Receptor</keyword>
<evidence type="ECO:0000256" key="6">
    <source>
        <dbReference type="ARBA" id="ARBA00022989"/>
    </source>
</evidence>
<protein>
    <recommendedName>
        <fullName evidence="10">Odorant receptor</fullName>
    </recommendedName>
</protein>
<evidence type="ECO:0000256" key="10">
    <source>
        <dbReference type="RuleBase" id="RU351113"/>
    </source>
</evidence>
<name>A0A1B3P5Q6_EOGHI</name>
<reference evidence="11" key="1">
    <citation type="journal article" date="2016" name="BMC Genomics">
        <title>Antennal transcriptome analysis and expression profiles of odorant binding proteins in Eogystia hippophaecolus (Lepidoptera: Cossidae).</title>
        <authorList>
            <person name="Hu P."/>
            <person name="Tao J."/>
            <person name="Cui M."/>
            <person name="Gao C."/>
            <person name="Lu P."/>
            <person name="Luo Y."/>
        </authorList>
    </citation>
    <scope>NUCLEOTIDE SEQUENCE</scope>
</reference>
<dbReference type="PANTHER" id="PTHR21137:SF35">
    <property type="entry name" value="ODORANT RECEPTOR 19A-RELATED"/>
    <property type="match status" value="1"/>
</dbReference>
<organism evidence="11">
    <name type="scientific">Eogystia hippophaecolus</name>
    <name type="common">Moth</name>
    <name type="synonym">Holcocerus hippophaecolus</name>
    <dbReference type="NCBI Taxonomy" id="1206364"/>
    <lineage>
        <taxon>Eukaryota</taxon>
        <taxon>Metazoa</taxon>
        <taxon>Ecdysozoa</taxon>
        <taxon>Arthropoda</taxon>
        <taxon>Hexapoda</taxon>
        <taxon>Insecta</taxon>
        <taxon>Pterygota</taxon>
        <taxon>Neoptera</taxon>
        <taxon>Endopterygota</taxon>
        <taxon>Lepidoptera</taxon>
        <taxon>Glossata</taxon>
        <taxon>Ditrysia</taxon>
        <taxon>Cossoidea</taxon>
        <taxon>Cossidae</taxon>
        <taxon>Cossinae</taxon>
        <taxon>Eogystia</taxon>
    </lineage>
</organism>
<dbReference type="InterPro" id="IPR004117">
    <property type="entry name" value="7tm6_olfct_rcpt"/>
</dbReference>
<feature type="transmembrane region" description="Helical" evidence="10">
    <location>
        <begin position="320"/>
        <end position="341"/>
    </location>
</feature>
<keyword evidence="3 10" id="KW-0716">Sensory transduction</keyword>
<feature type="transmembrane region" description="Helical" evidence="10">
    <location>
        <begin position="131"/>
        <end position="152"/>
    </location>
</feature>
<evidence type="ECO:0000256" key="9">
    <source>
        <dbReference type="ARBA" id="ARBA00023224"/>
    </source>
</evidence>
<feature type="transmembrane region" description="Helical" evidence="10">
    <location>
        <begin position="286"/>
        <end position="308"/>
    </location>
</feature>
<dbReference type="GO" id="GO:0005886">
    <property type="term" value="C:plasma membrane"/>
    <property type="evidence" value="ECO:0007669"/>
    <property type="project" value="UniProtKB-SubCell"/>
</dbReference>
<dbReference type="GO" id="GO:0005549">
    <property type="term" value="F:odorant binding"/>
    <property type="evidence" value="ECO:0007669"/>
    <property type="project" value="InterPro"/>
</dbReference>
<evidence type="ECO:0000313" key="11">
    <source>
        <dbReference type="EMBL" id="AOG12919.1"/>
    </source>
</evidence>
<keyword evidence="9 10" id="KW-0807">Transducer</keyword>
<evidence type="ECO:0000256" key="8">
    <source>
        <dbReference type="ARBA" id="ARBA00023170"/>
    </source>
</evidence>